<sequence>MNQVFNSYLNQFMLVFIDVILVYSKSKDEYDEHLREGKVVVYMSRQLRLHEYNYSTHDLELAAVVFTLKIWCHYLYDERCVIYTHHNSLKYLLTQKKLSLRQKHYIKLLKDYDCAIEYHPGKVNIVANALSHKSLVDLRAMFVRLSVSEDGGLLDEDLRQLILTEAHSSPYAIHPDENKMYQDLRVLYWWPGVKKDVADFVARCLVFQRVKAEHQQPSGLLQPIQIPEWKWE</sequence>
<dbReference type="InterPro" id="IPR041588">
    <property type="entry name" value="Integrase_H2C2"/>
</dbReference>
<keyword evidence="2" id="KW-0548">Nucleotidyltransferase</keyword>
<dbReference type="Pfam" id="PF17917">
    <property type="entry name" value="RT_RNaseH"/>
    <property type="match status" value="1"/>
</dbReference>
<keyword evidence="1" id="KW-0808">Transferase</keyword>
<dbReference type="GeneID" id="107963186"/>
<accession>A0A1U8PVR0</accession>
<dbReference type="GO" id="GO:0004519">
    <property type="term" value="F:endonuclease activity"/>
    <property type="evidence" value="ECO:0007669"/>
    <property type="project" value="UniProtKB-KW"/>
</dbReference>
<organism evidence="9 10">
    <name type="scientific">Gossypium hirsutum</name>
    <name type="common">Upland cotton</name>
    <name type="synonym">Gossypium mexicanum</name>
    <dbReference type="NCBI Taxonomy" id="3635"/>
    <lineage>
        <taxon>Eukaryota</taxon>
        <taxon>Viridiplantae</taxon>
        <taxon>Streptophyta</taxon>
        <taxon>Embryophyta</taxon>
        <taxon>Tracheophyta</taxon>
        <taxon>Spermatophyta</taxon>
        <taxon>Magnoliopsida</taxon>
        <taxon>eudicotyledons</taxon>
        <taxon>Gunneridae</taxon>
        <taxon>Pentapetalae</taxon>
        <taxon>rosids</taxon>
        <taxon>malvids</taxon>
        <taxon>Malvales</taxon>
        <taxon>Malvaceae</taxon>
        <taxon>Malvoideae</taxon>
        <taxon>Gossypium</taxon>
    </lineage>
</organism>
<evidence type="ECO:0000313" key="10">
    <source>
        <dbReference type="RefSeq" id="XP_016755247.1"/>
    </source>
</evidence>
<evidence type="ECO:0000256" key="6">
    <source>
        <dbReference type="ARBA" id="ARBA00022918"/>
    </source>
</evidence>
<dbReference type="PANTHER" id="PTHR37984">
    <property type="entry name" value="PROTEIN CBG26694"/>
    <property type="match status" value="1"/>
</dbReference>
<evidence type="ECO:0000256" key="3">
    <source>
        <dbReference type="ARBA" id="ARBA00022722"/>
    </source>
</evidence>
<dbReference type="CDD" id="cd09274">
    <property type="entry name" value="RNase_HI_RT_Ty3"/>
    <property type="match status" value="1"/>
</dbReference>
<dbReference type="InterPro" id="IPR050951">
    <property type="entry name" value="Retrovirus_Pol_polyprotein"/>
</dbReference>
<evidence type="ECO:0008006" key="11">
    <source>
        <dbReference type="Google" id="ProtNLM"/>
    </source>
</evidence>
<keyword evidence="3" id="KW-0540">Nuclease</keyword>
<dbReference type="PANTHER" id="PTHR37984:SF5">
    <property type="entry name" value="PROTEIN NYNRIN-LIKE"/>
    <property type="match status" value="1"/>
</dbReference>
<dbReference type="RefSeq" id="XP_016755247.1">
    <property type="nucleotide sequence ID" value="XM_016899758.1"/>
</dbReference>
<keyword evidence="4" id="KW-0255">Endonuclease</keyword>
<dbReference type="STRING" id="3635.A0A1U8PVR0"/>
<dbReference type="Pfam" id="PF17921">
    <property type="entry name" value="Integrase_H2C2"/>
    <property type="match status" value="1"/>
</dbReference>
<evidence type="ECO:0000256" key="4">
    <source>
        <dbReference type="ARBA" id="ARBA00022759"/>
    </source>
</evidence>
<dbReference type="InterPro" id="IPR041373">
    <property type="entry name" value="RT_RNaseH"/>
</dbReference>
<evidence type="ECO:0000259" key="8">
    <source>
        <dbReference type="Pfam" id="PF17921"/>
    </source>
</evidence>
<reference evidence="10" key="2">
    <citation type="submission" date="2025-08" db="UniProtKB">
        <authorList>
            <consortium name="RefSeq"/>
        </authorList>
    </citation>
    <scope>IDENTIFICATION</scope>
</reference>
<dbReference type="Proteomes" id="UP000818029">
    <property type="component" value="Chromosome A06"/>
</dbReference>
<dbReference type="PaxDb" id="3635-A0A1U8PVR0"/>
<dbReference type="InterPro" id="IPR043502">
    <property type="entry name" value="DNA/RNA_pol_sf"/>
</dbReference>
<evidence type="ECO:0000256" key="5">
    <source>
        <dbReference type="ARBA" id="ARBA00022801"/>
    </source>
</evidence>
<keyword evidence="9" id="KW-1185">Reference proteome</keyword>
<evidence type="ECO:0000256" key="2">
    <source>
        <dbReference type="ARBA" id="ARBA00022695"/>
    </source>
</evidence>
<evidence type="ECO:0000313" key="9">
    <source>
        <dbReference type="Proteomes" id="UP000818029"/>
    </source>
</evidence>
<dbReference type="InterPro" id="IPR043128">
    <property type="entry name" value="Rev_trsase/Diguanyl_cyclase"/>
</dbReference>
<proteinExistence type="predicted"/>
<name>A0A1U8PVR0_GOSHI</name>
<evidence type="ECO:0000256" key="1">
    <source>
        <dbReference type="ARBA" id="ARBA00022679"/>
    </source>
</evidence>
<gene>
    <name evidence="10" type="primary">LOC107963186</name>
</gene>
<keyword evidence="5" id="KW-0378">Hydrolase</keyword>
<dbReference type="GO" id="GO:0016787">
    <property type="term" value="F:hydrolase activity"/>
    <property type="evidence" value="ECO:0007669"/>
    <property type="project" value="UniProtKB-KW"/>
</dbReference>
<feature type="domain" description="Integrase zinc-binding" evidence="8">
    <location>
        <begin position="155"/>
        <end position="212"/>
    </location>
</feature>
<dbReference type="Gene3D" id="3.30.70.270">
    <property type="match status" value="1"/>
</dbReference>
<dbReference type="Gene3D" id="1.10.340.70">
    <property type="match status" value="1"/>
</dbReference>
<dbReference type="SUPFAM" id="SSF56672">
    <property type="entry name" value="DNA/RNA polymerases"/>
    <property type="match status" value="1"/>
</dbReference>
<protein>
    <recommendedName>
        <fullName evidence="11">Integrase</fullName>
    </recommendedName>
</protein>
<dbReference type="OrthoDB" id="1738613at2759"/>
<evidence type="ECO:0000259" key="7">
    <source>
        <dbReference type="Pfam" id="PF17917"/>
    </source>
</evidence>
<dbReference type="KEGG" id="ghi:107963186"/>
<keyword evidence="6" id="KW-0695">RNA-directed DNA polymerase</keyword>
<reference evidence="9" key="1">
    <citation type="journal article" date="2020" name="Nat. Genet.">
        <title>Genomic diversifications of five Gossypium allopolyploid species and their impact on cotton improvement.</title>
        <authorList>
            <person name="Chen Z.J."/>
            <person name="Sreedasyam A."/>
            <person name="Ando A."/>
            <person name="Song Q."/>
            <person name="De Santiago L.M."/>
            <person name="Hulse-Kemp A.M."/>
            <person name="Ding M."/>
            <person name="Ye W."/>
            <person name="Kirkbride R.C."/>
            <person name="Jenkins J."/>
            <person name="Plott C."/>
            <person name="Lovell J."/>
            <person name="Lin Y.M."/>
            <person name="Vaughn R."/>
            <person name="Liu B."/>
            <person name="Simpson S."/>
            <person name="Scheffler B.E."/>
            <person name="Wen L."/>
            <person name="Saski C.A."/>
            <person name="Grover C.E."/>
            <person name="Hu G."/>
            <person name="Conover J.L."/>
            <person name="Carlson J.W."/>
            <person name="Shu S."/>
            <person name="Boston L.B."/>
            <person name="Williams M."/>
            <person name="Peterson D.G."/>
            <person name="McGee K."/>
            <person name="Jones D.C."/>
            <person name="Wendel J.F."/>
            <person name="Stelly D.M."/>
            <person name="Grimwood J."/>
            <person name="Schmutz J."/>
        </authorList>
    </citation>
    <scope>NUCLEOTIDE SEQUENCE [LARGE SCALE GENOMIC DNA]</scope>
    <source>
        <strain evidence="9">cv. TM-1</strain>
    </source>
</reference>
<dbReference type="GO" id="GO:0003964">
    <property type="term" value="F:RNA-directed DNA polymerase activity"/>
    <property type="evidence" value="ECO:0007669"/>
    <property type="project" value="UniProtKB-KW"/>
</dbReference>
<feature type="domain" description="Reverse transcriptase RNase H-like" evidence="7">
    <location>
        <begin position="36"/>
        <end position="112"/>
    </location>
</feature>
<dbReference type="AlphaFoldDB" id="A0A1U8PVR0"/>